<keyword evidence="2" id="KW-0812">Transmembrane</keyword>
<feature type="domain" description="DUF7507" evidence="4">
    <location>
        <begin position="1104"/>
        <end position="1205"/>
    </location>
</feature>
<feature type="domain" description="DUF7507" evidence="4">
    <location>
        <begin position="394"/>
        <end position="496"/>
    </location>
</feature>
<protein>
    <submittedName>
        <fullName evidence="5">DUF11 domain-containing protein</fullName>
    </submittedName>
</protein>
<dbReference type="InterPro" id="IPR048834">
    <property type="entry name" value="SpaA_pre-album"/>
</dbReference>
<feature type="domain" description="DUF7507" evidence="4">
    <location>
        <begin position="979"/>
        <end position="1089"/>
    </location>
</feature>
<reference evidence="5 6" key="1">
    <citation type="submission" date="2022-03" db="EMBL/GenBank/DDBJ databases">
        <title>Agromyces sp. isolated from the gut of P. brevitarsis seulensis larvae.</title>
        <authorList>
            <person name="Won M."/>
            <person name="Kwon S.-W."/>
        </authorList>
    </citation>
    <scope>NUCLEOTIDE SEQUENCE [LARGE SCALE GENOMIC DNA]</scope>
    <source>
        <strain evidence="5 6">KACC 16215</strain>
    </source>
</reference>
<feature type="domain" description="DUF7507" evidence="4">
    <location>
        <begin position="1456"/>
        <end position="1553"/>
    </location>
</feature>
<feature type="region of interest" description="Disordered" evidence="1">
    <location>
        <begin position="477"/>
        <end position="509"/>
    </location>
</feature>
<evidence type="ECO:0000313" key="5">
    <source>
        <dbReference type="EMBL" id="UOE27214.1"/>
    </source>
</evidence>
<feature type="region of interest" description="Disordered" evidence="1">
    <location>
        <begin position="1424"/>
        <end position="1446"/>
    </location>
</feature>
<organism evidence="5 6">
    <name type="scientific">Agromyces soli</name>
    <dbReference type="NCBI Taxonomy" id="659012"/>
    <lineage>
        <taxon>Bacteria</taxon>
        <taxon>Bacillati</taxon>
        <taxon>Actinomycetota</taxon>
        <taxon>Actinomycetes</taxon>
        <taxon>Micrococcales</taxon>
        <taxon>Microbacteriaceae</taxon>
        <taxon>Agromyces</taxon>
    </lineage>
</organism>
<dbReference type="Pfam" id="PF20674">
    <property type="entry name" value="SpaA_3"/>
    <property type="match status" value="1"/>
</dbReference>
<feature type="domain" description="DUF7507" evidence="4">
    <location>
        <begin position="1336"/>
        <end position="1436"/>
    </location>
</feature>
<sequence>MVLATGSLAAVTAGPVAPAAAASPLQCGPSYGLQIGTPQTIWQIDQATGAQTTMARFNFPQANLNINAMGISADGRTVYGTGAYLSNPPDNRRWVFAYDMVAEGWTNLGAAPNGSAMTHGAINLATGVYYWGGMTGSTLNIFGFNPATNQFLGRVATGAVPQAGNNGDFAFDAQGNLFYSAGANGTNVLGVIETTLPTAPVSSPVTITGTELNRITTPADQAINGLAFVSDGSLILSSNTTVFTVNPTTGAVLRNAPLRQSGTGDLASCASPNTIEVQKDLPDGRKAADDQVTMTITGGGVSRGNSATTAGGAGGVQPQKAGPVLALAGVRYTVTETGSGSDANRYDSSWRCVDQNTEVVVAEGAGRTGSFEMPDNGGSGAAIMCTFTNTPYRPALTLDKSVTPDGALVAGETLAYSFVVTNSGNAVMQDVAIDETSFTGTGELSAIRCPAGRLAPGGAVTCTASYTVQQADVDRGSISNTAQATGSSTGGEPVRSSPDTAVVPQRAEPSLLLTKTASRGQVDTVRQPIGYEFVVSNNGNVTIDDIRIEEGDFNGAGGAPEITCPVTTLAPQASMTCTAVYRATVADFDRGADLVNTATATGTTPTGERVESNESSATVEVVPAPALEIEKLSDAAEDAEAGDTITYTFWVTNTGNVTIDGIAVRETEFSGTGELSEIACPDGALQPGEQARCTATYTLTQADVDRGELTNVAVATGTDPGGNEVESPEGSVEDPLPPSPALSLTKSARPERATRPGERVVYSFLVTNTGNVTLHGVSIREDSFSGAGPIASVVCPPAADSLRPDASVTCYVSYVVTQADLDRGEAIRNTATATGLDPKNEGVESEPSPAEVTVDRAPGIEVKKSADGAPRELVVGQKITYRFVVTNTGNVTLADVGLTEQSFDGSGELSALDCPADRTLAPRGQLTCTASYTVTQGDVDRGSLTNSVTATGTPPAGSAPEETITSPPSEVSIPEDPDPSMRLEKTPRPVASARAGEVIEYEFRLTNTGNVTLRDLEITEGEFNGTGDPVEIACPGSSTPASYAGPLHPGASVTCIARYTLTQADLDSGDDLVNTATATATPPRGAPIETPPATAIVELEPDAGISIVKSVEPGDGLVAGEPLHYSFVVTNTGNVTLTRVYVSETQFTGSGRLSAITCPERTLAPGEQTRCTAGYEVQQEDVDRGRIYNAATVMGQDPLGTWVTTTEDDASVPEAPRPELVLRKLADPGVAGDVGQTIAYSFVATNTGNVTLTDLAIAEGEFSGSGELSEIACPEGASALRPGETVTCTAGYRLTQADVDSGALTNTATATGTPPGGGDPVTSNEPEVRVPVVQRPAVEIEKSADVTVIRTVGERVTYSFAVTNTGNVTLADVRVAEVEFTGSGELSEVSCPAGATSLAPGEVVTCTASYRVTQTDLEQGVRNTATAVGTPPGGEAGSVESEPSTVAVPSERVQGLSIVKSADTERVSRAGEIIVYSFTVTNTGNVPLADVQVDDVEFSGAGALSAITCPPSTSALQPGQQLSCTASYMVRTADLTGGAITNVATVTATPPGAAGPVTAASSPAVVETEPAAGPPLAVTGIVIGGSIALAVVLLLGGVLIVLVVARRRSRRS</sequence>
<accession>A0ABY4AWI1</accession>
<proteinExistence type="predicted"/>
<feature type="domain" description="DUF7507" evidence="4">
    <location>
        <begin position="857"/>
        <end position="961"/>
    </location>
</feature>
<dbReference type="InterPro" id="IPR047589">
    <property type="entry name" value="DUF11_rpt"/>
</dbReference>
<keyword evidence="2" id="KW-0472">Membrane</keyword>
<evidence type="ECO:0000259" key="4">
    <source>
        <dbReference type="Pfam" id="PF24346"/>
    </source>
</evidence>
<dbReference type="PANTHER" id="PTHR34819">
    <property type="entry name" value="LARGE CYSTEINE-RICH PERIPLASMIC PROTEIN OMCB"/>
    <property type="match status" value="1"/>
</dbReference>
<feature type="domain" description="DUF7507" evidence="4">
    <location>
        <begin position="508"/>
        <end position="612"/>
    </location>
</feature>
<evidence type="ECO:0000256" key="1">
    <source>
        <dbReference type="SAM" id="MobiDB-lite"/>
    </source>
</evidence>
<dbReference type="NCBIfam" id="TIGR01451">
    <property type="entry name" value="B_ant_repeat"/>
    <property type="match status" value="4"/>
</dbReference>
<dbReference type="Proteomes" id="UP000831304">
    <property type="component" value="Chromosome"/>
</dbReference>
<feature type="region of interest" description="Disordered" evidence="1">
    <location>
        <begin position="940"/>
        <end position="989"/>
    </location>
</feature>
<feature type="domain" description="DUF7507" evidence="4">
    <location>
        <begin position="739"/>
        <end position="845"/>
    </location>
</feature>
<dbReference type="Gene3D" id="2.60.40.10">
    <property type="entry name" value="Immunoglobulins"/>
    <property type="match status" value="1"/>
</dbReference>
<feature type="region of interest" description="Disordered" evidence="1">
    <location>
        <begin position="1305"/>
        <end position="1325"/>
    </location>
</feature>
<feature type="transmembrane region" description="Helical" evidence="2">
    <location>
        <begin position="1576"/>
        <end position="1605"/>
    </location>
</feature>
<dbReference type="InterPro" id="IPR051172">
    <property type="entry name" value="Chlamydia_OmcB"/>
</dbReference>
<keyword evidence="2" id="KW-1133">Transmembrane helix</keyword>
<dbReference type="Pfam" id="PF24346">
    <property type="entry name" value="DUF7507"/>
    <property type="match status" value="10"/>
</dbReference>
<dbReference type="InterPro" id="IPR013783">
    <property type="entry name" value="Ig-like_fold"/>
</dbReference>
<feature type="compositionally biased region" description="Polar residues" evidence="1">
    <location>
        <begin position="477"/>
        <end position="487"/>
    </location>
</feature>
<feature type="domain" description="SpaA-like prealbumin fold" evidence="3">
    <location>
        <begin position="274"/>
        <end position="391"/>
    </location>
</feature>
<keyword evidence="6" id="KW-1185">Reference proteome</keyword>
<gene>
    <name evidence="5" type="ORF">MTP13_05370</name>
</gene>
<dbReference type="InterPro" id="IPR011047">
    <property type="entry name" value="Quinoprotein_ADH-like_sf"/>
</dbReference>
<feature type="compositionally biased region" description="Polar residues" evidence="1">
    <location>
        <begin position="943"/>
        <end position="952"/>
    </location>
</feature>
<feature type="domain" description="DUF7507" evidence="4">
    <location>
        <begin position="624"/>
        <end position="727"/>
    </location>
</feature>
<feature type="region of interest" description="Disordered" evidence="1">
    <location>
        <begin position="297"/>
        <end position="317"/>
    </location>
</feature>
<evidence type="ECO:0000313" key="6">
    <source>
        <dbReference type="Proteomes" id="UP000831304"/>
    </source>
</evidence>
<feature type="domain" description="DUF7507" evidence="4">
    <location>
        <begin position="1218"/>
        <end position="1323"/>
    </location>
</feature>
<dbReference type="RefSeq" id="WP_243570060.1">
    <property type="nucleotide sequence ID" value="NZ_BAAARD010000002.1"/>
</dbReference>
<dbReference type="SUPFAM" id="SSF50998">
    <property type="entry name" value="Quinoprotein alcohol dehydrogenase-like"/>
    <property type="match status" value="1"/>
</dbReference>
<evidence type="ECO:0000259" key="3">
    <source>
        <dbReference type="Pfam" id="PF20674"/>
    </source>
</evidence>
<dbReference type="InterPro" id="IPR055354">
    <property type="entry name" value="DUF7507"/>
</dbReference>
<name>A0ABY4AWI1_9MICO</name>
<evidence type="ECO:0000256" key="2">
    <source>
        <dbReference type="SAM" id="Phobius"/>
    </source>
</evidence>
<feature type="region of interest" description="Disordered" evidence="1">
    <location>
        <begin position="716"/>
        <end position="754"/>
    </location>
</feature>
<dbReference type="EMBL" id="CP094533">
    <property type="protein sequence ID" value="UOE27214.1"/>
    <property type="molecule type" value="Genomic_DNA"/>
</dbReference>